<comment type="caution">
    <text evidence="2">The sequence shown here is derived from an EMBL/GenBank/DDBJ whole genome shotgun (WGS) entry which is preliminary data.</text>
</comment>
<protein>
    <submittedName>
        <fullName evidence="2">Uncharacterized protein</fullName>
    </submittedName>
</protein>
<keyword evidence="3" id="KW-1185">Reference proteome</keyword>
<sequence length="94" mass="9612">MAERSRGRVGRTRALGRGGGGWSDPEAPPLADGHDLKGGGGAPTGCKAEEVDVRSAQAFFRVLVVGPGGTHGPSGGLAGPWRLLHVIVTLGFRE</sequence>
<accession>A0AAV7RM67</accession>
<gene>
    <name evidence="2" type="ORF">NDU88_006694</name>
</gene>
<evidence type="ECO:0000313" key="2">
    <source>
        <dbReference type="EMBL" id="KAJ1153936.1"/>
    </source>
</evidence>
<feature type="region of interest" description="Disordered" evidence="1">
    <location>
        <begin position="1"/>
        <end position="46"/>
    </location>
</feature>
<proteinExistence type="predicted"/>
<organism evidence="2 3">
    <name type="scientific">Pleurodeles waltl</name>
    <name type="common">Iberian ribbed newt</name>
    <dbReference type="NCBI Taxonomy" id="8319"/>
    <lineage>
        <taxon>Eukaryota</taxon>
        <taxon>Metazoa</taxon>
        <taxon>Chordata</taxon>
        <taxon>Craniata</taxon>
        <taxon>Vertebrata</taxon>
        <taxon>Euteleostomi</taxon>
        <taxon>Amphibia</taxon>
        <taxon>Batrachia</taxon>
        <taxon>Caudata</taxon>
        <taxon>Salamandroidea</taxon>
        <taxon>Salamandridae</taxon>
        <taxon>Pleurodelinae</taxon>
        <taxon>Pleurodeles</taxon>
    </lineage>
</organism>
<evidence type="ECO:0000256" key="1">
    <source>
        <dbReference type="SAM" id="MobiDB-lite"/>
    </source>
</evidence>
<dbReference type="AlphaFoldDB" id="A0AAV7RM67"/>
<name>A0AAV7RM67_PLEWA</name>
<evidence type="ECO:0000313" key="3">
    <source>
        <dbReference type="Proteomes" id="UP001066276"/>
    </source>
</evidence>
<reference evidence="2" key="1">
    <citation type="journal article" date="2022" name="bioRxiv">
        <title>Sequencing and chromosome-scale assembly of the giantPleurodeles waltlgenome.</title>
        <authorList>
            <person name="Brown T."/>
            <person name="Elewa A."/>
            <person name="Iarovenko S."/>
            <person name="Subramanian E."/>
            <person name="Araus A.J."/>
            <person name="Petzold A."/>
            <person name="Susuki M."/>
            <person name="Suzuki K.-i.T."/>
            <person name="Hayashi T."/>
            <person name="Toyoda A."/>
            <person name="Oliveira C."/>
            <person name="Osipova E."/>
            <person name="Leigh N.D."/>
            <person name="Simon A."/>
            <person name="Yun M.H."/>
        </authorList>
    </citation>
    <scope>NUCLEOTIDE SEQUENCE</scope>
    <source>
        <strain evidence="2">20211129_DDA</strain>
        <tissue evidence="2">Liver</tissue>
    </source>
</reference>
<dbReference type="Proteomes" id="UP001066276">
    <property type="component" value="Chromosome 5"/>
</dbReference>
<dbReference type="EMBL" id="JANPWB010000009">
    <property type="protein sequence ID" value="KAJ1153936.1"/>
    <property type="molecule type" value="Genomic_DNA"/>
</dbReference>